<organism evidence="1 2">
    <name type="scientific">Micropruina glycogenica</name>
    <dbReference type="NCBI Taxonomy" id="75385"/>
    <lineage>
        <taxon>Bacteria</taxon>
        <taxon>Bacillati</taxon>
        <taxon>Actinomycetota</taxon>
        <taxon>Actinomycetes</taxon>
        <taxon>Propionibacteriales</taxon>
        <taxon>Nocardioidaceae</taxon>
        <taxon>Micropruina</taxon>
    </lineage>
</organism>
<sequence>MHRVDVQPFDVSDVRVAPQELFQVVFRNATADGYGKSVASPNDVVCTKPRPEATEG</sequence>
<keyword evidence="2" id="KW-1185">Reference proteome</keyword>
<reference evidence="1 2" key="1">
    <citation type="submission" date="2018-02" db="EMBL/GenBank/DDBJ databases">
        <authorList>
            <person name="Cohen D.B."/>
            <person name="Kent A.D."/>
        </authorList>
    </citation>
    <scope>NUCLEOTIDE SEQUENCE [LARGE SCALE GENOMIC DNA]</scope>
    <source>
        <strain evidence="1">1</strain>
    </source>
</reference>
<dbReference type="KEGG" id="mgg:MPLG2_3470"/>
<evidence type="ECO:0000313" key="1">
    <source>
        <dbReference type="EMBL" id="SPD88500.1"/>
    </source>
</evidence>
<dbReference type="EMBL" id="LT985188">
    <property type="protein sequence ID" value="SPD88500.1"/>
    <property type="molecule type" value="Genomic_DNA"/>
</dbReference>
<dbReference type="AlphaFoldDB" id="A0A2N9JKF3"/>
<proteinExistence type="predicted"/>
<dbReference type="RefSeq" id="WP_158681273.1">
    <property type="nucleotide sequence ID" value="NZ_BAAAGO010000001.1"/>
</dbReference>
<dbReference type="Proteomes" id="UP000238164">
    <property type="component" value="Chromosome 1"/>
</dbReference>
<name>A0A2N9JKF3_9ACTN</name>
<gene>
    <name evidence="1" type="ORF">MPLG2_3470</name>
</gene>
<protein>
    <submittedName>
        <fullName evidence="1">Uncharacterized protein</fullName>
    </submittedName>
</protein>
<accession>A0A2N9JKF3</accession>
<evidence type="ECO:0000313" key="2">
    <source>
        <dbReference type="Proteomes" id="UP000238164"/>
    </source>
</evidence>